<protein>
    <submittedName>
        <fullName evidence="2">Uncharacterized protein</fullName>
    </submittedName>
</protein>
<reference evidence="2 3" key="1">
    <citation type="journal article" date="2016" name="Nat. Commun.">
        <title>Extremotolerant tardigrade genome and improved radiotolerance of human cultured cells by tardigrade-unique protein.</title>
        <authorList>
            <person name="Hashimoto T."/>
            <person name="Horikawa D.D."/>
            <person name="Saito Y."/>
            <person name="Kuwahara H."/>
            <person name="Kozuka-Hata H."/>
            <person name="Shin-I T."/>
            <person name="Minakuchi Y."/>
            <person name="Ohishi K."/>
            <person name="Motoyama A."/>
            <person name="Aizu T."/>
            <person name="Enomoto A."/>
            <person name="Kondo K."/>
            <person name="Tanaka S."/>
            <person name="Hara Y."/>
            <person name="Koshikawa S."/>
            <person name="Sagara H."/>
            <person name="Miura T."/>
            <person name="Yokobori S."/>
            <person name="Miyagawa K."/>
            <person name="Suzuki Y."/>
            <person name="Kubo T."/>
            <person name="Oyama M."/>
            <person name="Kohara Y."/>
            <person name="Fujiyama A."/>
            <person name="Arakawa K."/>
            <person name="Katayama T."/>
            <person name="Toyoda A."/>
            <person name="Kunieda T."/>
        </authorList>
    </citation>
    <scope>NUCLEOTIDE SEQUENCE [LARGE SCALE GENOMIC DNA]</scope>
    <source>
        <strain evidence="2 3">YOKOZUNA-1</strain>
    </source>
</reference>
<feature type="region of interest" description="Disordered" evidence="1">
    <location>
        <begin position="48"/>
        <end position="76"/>
    </location>
</feature>
<accession>A0A1D1VLS6</accession>
<evidence type="ECO:0000313" key="3">
    <source>
        <dbReference type="Proteomes" id="UP000186922"/>
    </source>
</evidence>
<organism evidence="2 3">
    <name type="scientific">Ramazzottius varieornatus</name>
    <name type="common">Water bear</name>
    <name type="synonym">Tardigrade</name>
    <dbReference type="NCBI Taxonomy" id="947166"/>
    <lineage>
        <taxon>Eukaryota</taxon>
        <taxon>Metazoa</taxon>
        <taxon>Ecdysozoa</taxon>
        <taxon>Tardigrada</taxon>
        <taxon>Eutardigrada</taxon>
        <taxon>Parachela</taxon>
        <taxon>Hypsibioidea</taxon>
        <taxon>Ramazzottiidae</taxon>
        <taxon>Ramazzottius</taxon>
    </lineage>
</organism>
<evidence type="ECO:0000256" key="1">
    <source>
        <dbReference type="SAM" id="MobiDB-lite"/>
    </source>
</evidence>
<gene>
    <name evidence="2" type="primary">RvY_11850-1</name>
    <name evidence="2" type="synonym">RvY_11850.1</name>
    <name evidence="2" type="ORF">RvY_11850</name>
</gene>
<evidence type="ECO:0000313" key="2">
    <source>
        <dbReference type="EMBL" id="GAV01083.1"/>
    </source>
</evidence>
<dbReference type="EMBL" id="BDGG01000006">
    <property type="protein sequence ID" value="GAV01083.1"/>
    <property type="molecule type" value="Genomic_DNA"/>
</dbReference>
<name>A0A1D1VLS6_RAMVA</name>
<sequence>MTVSWVHWNVNASPPTSATSGGATTLGPNFGFGLNARDLVMRQSLTMQDSQVGSGRVPASGVNGTHTDRRPSLRTR</sequence>
<comment type="caution">
    <text evidence="2">The sequence shown here is derived from an EMBL/GenBank/DDBJ whole genome shotgun (WGS) entry which is preliminary data.</text>
</comment>
<dbReference type="Proteomes" id="UP000186922">
    <property type="component" value="Unassembled WGS sequence"/>
</dbReference>
<dbReference type="AlphaFoldDB" id="A0A1D1VLS6"/>
<proteinExistence type="predicted"/>
<keyword evidence="3" id="KW-1185">Reference proteome</keyword>
<feature type="compositionally biased region" description="Basic and acidic residues" evidence="1">
    <location>
        <begin position="66"/>
        <end position="76"/>
    </location>
</feature>